<dbReference type="Gene3D" id="1.20.190.20">
    <property type="entry name" value="14-3-3 domain"/>
    <property type="match status" value="1"/>
</dbReference>
<evidence type="ECO:0000256" key="2">
    <source>
        <dbReference type="PIRSR" id="PIRSR000868-1"/>
    </source>
</evidence>
<feature type="domain" description="14-3-3" evidence="3">
    <location>
        <begin position="4"/>
        <end position="234"/>
    </location>
</feature>
<evidence type="ECO:0000313" key="4">
    <source>
        <dbReference type="EMBL" id="CAE8633678.1"/>
    </source>
</evidence>
<organism evidence="4 5">
    <name type="scientific">Polarella glacialis</name>
    <name type="common">Dinoflagellate</name>
    <dbReference type="NCBI Taxonomy" id="89957"/>
    <lineage>
        <taxon>Eukaryota</taxon>
        <taxon>Sar</taxon>
        <taxon>Alveolata</taxon>
        <taxon>Dinophyceae</taxon>
        <taxon>Suessiales</taxon>
        <taxon>Suessiaceae</taxon>
        <taxon>Polarella</taxon>
    </lineage>
</organism>
<name>A0A813H710_POLGL</name>
<evidence type="ECO:0000256" key="1">
    <source>
        <dbReference type="ARBA" id="ARBA00006141"/>
    </source>
</evidence>
<dbReference type="PRINTS" id="PR00305">
    <property type="entry name" value="1433ZETA"/>
</dbReference>
<sequence length="235" mass="25764">MQPEEQAVVLANVAERAERYDDMAAYMKERVSKGGALSTEERDLFSAAYKGTLSTRRLAVRVASSVEQQEAAEGRTANASLAAGYRSKVEAELHEVCAEVTQLLVHSLLPQAENGEPKAFYLKMQGDYFRYMAEFMTGEARQKAADEARIAYTAATEEASIHLLTTHPVRLGLALNFSVFQHEVLGDTFAAVDTALAALKDAASSLEGMPEESVRDATLTMQLLQENLSLWVPEN</sequence>
<feature type="site" description="Interaction with phosphoserine on interacting protein" evidence="2">
    <location>
        <position position="57"/>
    </location>
</feature>
<proteinExistence type="inferred from homology"/>
<evidence type="ECO:0000313" key="5">
    <source>
        <dbReference type="Proteomes" id="UP000626109"/>
    </source>
</evidence>
<comment type="caution">
    <text evidence="4">The sequence shown here is derived from an EMBL/GenBank/DDBJ whole genome shotgun (WGS) entry which is preliminary data.</text>
</comment>
<dbReference type="SMART" id="SM00101">
    <property type="entry name" value="14_3_3"/>
    <property type="match status" value="1"/>
</dbReference>
<reference evidence="4" key="1">
    <citation type="submission" date="2021-02" db="EMBL/GenBank/DDBJ databases">
        <authorList>
            <person name="Dougan E. K."/>
            <person name="Rhodes N."/>
            <person name="Thang M."/>
            <person name="Chan C."/>
        </authorList>
    </citation>
    <scope>NUCLEOTIDE SEQUENCE</scope>
</reference>
<comment type="similarity">
    <text evidence="1">Belongs to the 14-3-3 family.</text>
</comment>
<accession>A0A813H710</accession>
<dbReference type="Pfam" id="PF00244">
    <property type="entry name" value="14-3-3"/>
    <property type="match status" value="1"/>
</dbReference>
<dbReference type="EMBL" id="CAJNNW010000997">
    <property type="protein sequence ID" value="CAE8633678.1"/>
    <property type="molecule type" value="Genomic_DNA"/>
</dbReference>
<dbReference type="Proteomes" id="UP000626109">
    <property type="component" value="Unassembled WGS sequence"/>
</dbReference>
<feature type="site" description="Interaction with phosphoserine on interacting protein" evidence="2">
    <location>
        <position position="130"/>
    </location>
</feature>
<evidence type="ECO:0000259" key="3">
    <source>
        <dbReference type="SMART" id="SM00101"/>
    </source>
</evidence>
<protein>
    <recommendedName>
        <fullName evidence="3">14-3-3 domain-containing protein</fullName>
    </recommendedName>
</protein>
<gene>
    <name evidence="4" type="ORF">PGLA2088_LOCUS1298</name>
</gene>
<dbReference type="SUPFAM" id="SSF48445">
    <property type="entry name" value="14-3-3 protein"/>
    <property type="match status" value="1"/>
</dbReference>
<dbReference type="PANTHER" id="PTHR18860">
    <property type="entry name" value="14-3-3 PROTEIN"/>
    <property type="match status" value="1"/>
</dbReference>
<dbReference type="AlphaFoldDB" id="A0A813H710"/>
<dbReference type="InterPro" id="IPR000308">
    <property type="entry name" value="14-3-3"/>
</dbReference>
<dbReference type="InterPro" id="IPR036815">
    <property type="entry name" value="14-3-3_dom_sf"/>
</dbReference>
<dbReference type="InterPro" id="IPR023410">
    <property type="entry name" value="14-3-3_domain"/>
</dbReference>
<dbReference type="PIRSF" id="PIRSF000868">
    <property type="entry name" value="14-3-3"/>
    <property type="match status" value="1"/>
</dbReference>
<dbReference type="CDD" id="cd08774">
    <property type="entry name" value="14-3-3"/>
    <property type="match status" value="1"/>
</dbReference>